<dbReference type="Pfam" id="PF06985">
    <property type="entry name" value="HET"/>
    <property type="match status" value="1"/>
</dbReference>
<proteinExistence type="predicted"/>
<feature type="region of interest" description="Disordered" evidence="1">
    <location>
        <begin position="81"/>
        <end position="104"/>
    </location>
</feature>
<organism evidence="3 4">
    <name type="scientific">Emydomyces testavorans</name>
    <dbReference type="NCBI Taxonomy" id="2070801"/>
    <lineage>
        <taxon>Eukaryota</taxon>
        <taxon>Fungi</taxon>
        <taxon>Dikarya</taxon>
        <taxon>Ascomycota</taxon>
        <taxon>Pezizomycotina</taxon>
        <taxon>Eurotiomycetes</taxon>
        <taxon>Eurotiomycetidae</taxon>
        <taxon>Onygenales</taxon>
        <taxon>Nannizziopsiaceae</taxon>
        <taxon>Emydomyces</taxon>
    </lineage>
</organism>
<dbReference type="AlphaFoldDB" id="A0AAF0DI50"/>
<evidence type="ECO:0000313" key="3">
    <source>
        <dbReference type="EMBL" id="WEW58643.1"/>
    </source>
</evidence>
<evidence type="ECO:0000256" key="1">
    <source>
        <dbReference type="SAM" id="MobiDB-lite"/>
    </source>
</evidence>
<dbReference type="Proteomes" id="UP001219355">
    <property type="component" value="Chromosome 2"/>
</dbReference>
<protein>
    <recommendedName>
        <fullName evidence="2">Heterokaryon incompatibility domain-containing protein</fullName>
    </recommendedName>
</protein>
<dbReference type="InterPro" id="IPR052895">
    <property type="entry name" value="HetReg/Transcr_Mod"/>
</dbReference>
<feature type="domain" description="Heterokaryon incompatibility" evidence="2">
    <location>
        <begin position="146"/>
        <end position="285"/>
    </location>
</feature>
<dbReference type="PANTHER" id="PTHR24148:SF64">
    <property type="entry name" value="HETEROKARYON INCOMPATIBILITY DOMAIN-CONTAINING PROTEIN"/>
    <property type="match status" value="1"/>
</dbReference>
<dbReference type="InterPro" id="IPR010730">
    <property type="entry name" value="HET"/>
</dbReference>
<sequence length="862" mass="98374">MSRWHESGCRCPDVTIVSGIPWCNYCSTLLVLEDIPPPTAESVPPLPQMQSRAKMNLTWPSVVRYTTCCPSDQSPLVHPSTFGPTGETHAKNQNQASKTRGGKGAFPEITAAHQIRLLRLTPSETDGPVHAYLELAHLGSSSTPAYEALSYTWADEFGDLTRQSPIFIGPYWDVIYLTRNCEMALRRIRHKTVDRLLWVDSLCINQDDPDEKSHQVGLMREIYSAASRVIVYLGEASEDSNTALSILKAAAAEPLLPDRNPMIDPKHRLALQSLFQRPLFSRLWPASERLLAHHLEIICGRDSVLWLNWPSVPVLAKVSGSSWLFDRNARNEFAGQDLLSALLKFSLYKCSDPRDKVFGVLGLTPDGLIKPDYSLHSEGVYTGITAYLLKHCRVFDVLALAGCGNKKFNLPTWVPDWSQDLVQQFPEDVFALEEELEKDDVFRDMYLQMAITFNSPTPLELELQVDTYIGWLQTRAVKILDISGKMHRDRRGTIIVVALGQRGNLAICFRDKTYQCGMDSLFLLEGWSRPVILRSDPETGSYLFVSVCALLFGPPTSGLWLASYNLLRQHNEREVRVSSLSHEENEIIQSFHSELMDLCQLHPTSISIDSISDSLVKSRIFDLGLLFLTNLWKLESRLQNQWNQLNQRLGWMFHDQIAAWKLLQDMSQSNEDQRYGNGKVSFHESEISLFEEYCGIKFPISYRWDLARFCWSFIRSPYTGPASFENAWSPIYSQLKSHLSQLQTWAEVTEQLMKVLTYSQMALSKSWVHFPGANLPEKWFGRWRRFSAAMESGPLATVHQALDVDCFWDWSEFEDSLRLRERIWNQGMPQQLDAKVNDNIAVLLGMKTLGLELDQYRTIRIM</sequence>
<evidence type="ECO:0000313" key="4">
    <source>
        <dbReference type="Proteomes" id="UP001219355"/>
    </source>
</evidence>
<name>A0AAF0DI50_9EURO</name>
<keyword evidence="4" id="KW-1185">Reference proteome</keyword>
<evidence type="ECO:0000259" key="2">
    <source>
        <dbReference type="Pfam" id="PF06985"/>
    </source>
</evidence>
<accession>A0AAF0DI50</accession>
<gene>
    <name evidence="3" type="ORF">PRK78_004111</name>
</gene>
<reference evidence="3" key="1">
    <citation type="submission" date="2023-03" db="EMBL/GenBank/DDBJ databases">
        <title>Emydomyces testavorans Genome Sequence.</title>
        <authorList>
            <person name="Hoyer L."/>
        </authorList>
    </citation>
    <scope>NUCLEOTIDE SEQUENCE</scope>
    <source>
        <strain evidence="3">16-2883</strain>
    </source>
</reference>
<dbReference type="EMBL" id="CP120628">
    <property type="protein sequence ID" value="WEW58643.1"/>
    <property type="molecule type" value="Genomic_DNA"/>
</dbReference>
<dbReference type="PANTHER" id="PTHR24148">
    <property type="entry name" value="ANKYRIN REPEAT DOMAIN-CONTAINING PROTEIN 39 HOMOLOG-RELATED"/>
    <property type="match status" value="1"/>
</dbReference>